<accession>A0ABP7QLF4</accession>
<dbReference type="Pfam" id="PF05163">
    <property type="entry name" value="DinB"/>
    <property type="match status" value="1"/>
</dbReference>
<protein>
    <recommendedName>
        <fullName evidence="5">Damage-inducible protein DinB</fullName>
    </recommendedName>
</protein>
<keyword evidence="2" id="KW-0479">Metal-binding</keyword>
<dbReference type="Gene3D" id="1.20.120.450">
    <property type="entry name" value="dinb family like domain"/>
    <property type="match status" value="1"/>
</dbReference>
<gene>
    <name evidence="3" type="ORF">GCM10022246_40030</name>
</gene>
<reference evidence="4" key="1">
    <citation type="journal article" date="2019" name="Int. J. Syst. Evol. Microbiol.">
        <title>The Global Catalogue of Microorganisms (GCM) 10K type strain sequencing project: providing services to taxonomists for standard genome sequencing and annotation.</title>
        <authorList>
            <consortium name="The Broad Institute Genomics Platform"/>
            <consortium name="The Broad Institute Genome Sequencing Center for Infectious Disease"/>
            <person name="Wu L."/>
            <person name="Ma J."/>
        </authorList>
    </citation>
    <scope>NUCLEOTIDE SEQUENCE [LARGE SCALE GENOMIC DNA]</scope>
    <source>
        <strain evidence="4">JCM 17338</strain>
    </source>
</reference>
<comment type="caution">
    <text evidence="3">The sequence shown here is derived from an EMBL/GenBank/DDBJ whole genome shotgun (WGS) entry which is preliminary data.</text>
</comment>
<comment type="similarity">
    <text evidence="1">Belongs to the DinB family.</text>
</comment>
<dbReference type="InterPro" id="IPR034660">
    <property type="entry name" value="DinB/YfiT-like"/>
</dbReference>
<dbReference type="InterPro" id="IPR007837">
    <property type="entry name" value="DinB"/>
</dbReference>
<evidence type="ECO:0000256" key="2">
    <source>
        <dbReference type="ARBA" id="ARBA00022723"/>
    </source>
</evidence>
<evidence type="ECO:0008006" key="5">
    <source>
        <dbReference type="Google" id="ProtNLM"/>
    </source>
</evidence>
<evidence type="ECO:0000256" key="1">
    <source>
        <dbReference type="ARBA" id="ARBA00008635"/>
    </source>
</evidence>
<sequence>MIEEFIAYTKLADTKVMDVFSSIDKNLPDAERLFSHILNAQHIWANRIVGLKPVFEVWQEHDKHNFQAISKDNFALIESCLDNLSLETLVLYYDSRGNEHKNTIGIMFMQMLNHSTYHRGQIVSMLKAAGIEPSATDYILFKRNNLL</sequence>
<evidence type="ECO:0000313" key="4">
    <source>
        <dbReference type="Proteomes" id="UP001501081"/>
    </source>
</evidence>
<organism evidence="3 4">
    <name type="scientific">Pedobacter ginsengiterrae</name>
    <dbReference type="NCBI Taxonomy" id="871696"/>
    <lineage>
        <taxon>Bacteria</taxon>
        <taxon>Pseudomonadati</taxon>
        <taxon>Bacteroidota</taxon>
        <taxon>Sphingobacteriia</taxon>
        <taxon>Sphingobacteriales</taxon>
        <taxon>Sphingobacteriaceae</taxon>
        <taxon>Pedobacter</taxon>
    </lineage>
</organism>
<dbReference type="EMBL" id="BAABAK010000020">
    <property type="protein sequence ID" value="GAA3984229.1"/>
    <property type="molecule type" value="Genomic_DNA"/>
</dbReference>
<keyword evidence="4" id="KW-1185">Reference proteome</keyword>
<name>A0ABP7QLF4_9SPHI</name>
<dbReference type="PANTHER" id="PTHR37302">
    <property type="entry name" value="SLR1116 PROTEIN"/>
    <property type="match status" value="1"/>
</dbReference>
<dbReference type="Proteomes" id="UP001501081">
    <property type="component" value="Unassembled WGS sequence"/>
</dbReference>
<evidence type="ECO:0000313" key="3">
    <source>
        <dbReference type="EMBL" id="GAA3984229.1"/>
    </source>
</evidence>
<dbReference type="RefSeq" id="WP_344769913.1">
    <property type="nucleotide sequence ID" value="NZ_BAABAK010000020.1"/>
</dbReference>
<dbReference type="PANTHER" id="PTHR37302:SF1">
    <property type="entry name" value="PROTEIN DINB"/>
    <property type="match status" value="1"/>
</dbReference>
<proteinExistence type="inferred from homology"/>
<dbReference type="SUPFAM" id="SSF109854">
    <property type="entry name" value="DinB/YfiT-like putative metalloenzymes"/>
    <property type="match status" value="1"/>
</dbReference>